<dbReference type="InterPro" id="IPR011059">
    <property type="entry name" value="Metal-dep_hydrolase_composite"/>
</dbReference>
<dbReference type="SUPFAM" id="SSF54111">
    <property type="entry name" value="Urease, gamma-subunit"/>
    <property type="match status" value="1"/>
</dbReference>
<feature type="domain" description="Urease" evidence="13">
    <location>
        <begin position="410"/>
        <end position="883"/>
    </location>
</feature>
<dbReference type="InterPro" id="IPR036461">
    <property type="entry name" value="Urease_betasu_sf"/>
</dbReference>
<comment type="PTM">
    <text evidence="8">Carbamylation allows a single lysine to coordinate two nickel ions.</text>
</comment>
<keyword evidence="6 11" id="KW-0378">Hydrolase</keyword>
<dbReference type="GO" id="GO:0016151">
    <property type="term" value="F:nickel cation binding"/>
    <property type="evidence" value="ECO:0007669"/>
    <property type="project" value="InterPro"/>
</dbReference>
<evidence type="ECO:0000256" key="6">
    <source>
        <dbReference type="ARBA" id="ARBA00022801"/>
    </source>
</evidence>
<dbReference type="InterPro" id="IPR032466">
    <property type="entry name" value="Metal_Hydrolase"/>
</dbReference>
<dbReference type="HAMAP" id="MF_01953">
    <property type="entry name" value="Urease_alpha"/>
    <property type="match status" value="1"/>
</dbReference>
<dbReference type="HAMAP" id="MF_01954">
    <property type="entry name" value="Urease_beta"/>
    <property type="match status" value="1"/>
</dbReference>
<dbReference type="NCBIfam" id="TIGR00192">
    <property type="entry name" value="urease_beta"/>
    <property type="match status" value="1"/>
</dbReference>
<dbReference type="InterPro" id="IPR050069">
    <property type="entry name" value="Urease_subunit"/>
</dbReference>
<dbReference type="FunFam" id="3.30.280.10:FF:000001">
    <property type="entry name" value="Urease subunit alpha"/>
    <property type="match status" value="1"/>
</dbReference>
<protein>
    <recommendedName>
        <fullName evidence="3">Urease</fullName>
        <ecNumber evidence="2">3.5.1.5</ecNumber>
    </recommendedName>
    <alternativeName>
        <fullName evidence="7">Urea amidohydrolase</fullName>
    </alternativeName>
</protein>
<dbReference type="Gene3D" id="3.20.20.140">
    <property type="entry name" value="Metal-dependent hydrolases"/>
    <property type="match status" value="1"/>
</dbReference>
<feature type="compositionally biased region" description="Low complexity" evidence="12">
    <location>
        <begin position="683"/>
        <end position="694"/>
    </location>
</feature>
<dbReference type="InterPro" id="IPR017951">
    <property type="entry name" value="Urease_asu_c"/>
</dbReference>
<dbReference type="EMBL" id="JANBPY010000601">
    <property type="protein sequence ID" value="KAJ1965391.1"/>
    <property type="molecule type" value="Genomic_DNA"/>
</dbReference>
<evidence type="ECO:0000256" key="2">
    <source>
        <dbReference type="ARBA" id="ARBA00012934"/>
    </source>
</evidence>
<dbReference type="PANTHER" id="PTHR33569">
    <property type="entry name" value="UREASE"/>
    <property type="match status" value="1"/>
</dbReference>
<keyword evidence="15" id="KW-1185">Reference proteome</keyword>
<feature type="modified residue" description="N6-carboxylysine" evidence="8">
    <location>
        <position position="498"/>
    </location>
</feature>
<feature type="binding site" evidence="9">
    <location>
        <position position="417"/>
    </location>
    <ligand>
        <name>Ni(2+)</name>
        <dbReference type="ChEBI" id="CHEBI:49786"/>
        <label>1</label>
    </ligand>
</feature>
<dbReference type="SUPFAM" id="SSF51278">
    <property type="entry name" value="Urease, beta-subunit"/>
    <property type="match status" value="1"/>
</dbReference>
<organism evidence="14 15">
    <name type="scientific">Dispira parvispora</name>
    <dbReference type="NCBI Taxonomy" id="1520584"/>
    <lineage>
        <taxon>Eukaryota</taxon>
        <taxon>Fungi</taxon>
        <taxon>Fungi incertae sedis</taxon>
        <taxon>Zoopagomycota</taxon>
        <taxon>Kickxellomycotina</taxon>
        <taxon>Dimargaritomycetes</taxon>
        <taxon>Dimargaritales</taxon>
        <taxon>Dimargaritaceae</taxon>
        <taxon>Dispira</taxon>
    </lineage>
</organism>
<dbReference type="GO" id="GO:0043419">
    <property type="term" value="P:urea catabolic process"/>
    <property type="evidence" value="ECO:0007669"/>
    <property type="project" value="InterPro"/>
</dbReference>
<dbReference type="Pfam" id="PF00449">
    <property type="entry name" value="Urease_alpha"/>
    <property type="match status" value="1"/>
</dbReference>
<evidence type="ECO:0000256" key="3">
    <source>
        <dbReference type="ARBA" id="ARBA00013883"/>
    </source>
</evidence>
<gene>
    <name evidence="14" type="primary">URE1</name>
    <name evidence="14" type="ORF">IWQ62_002676</name>
</gene>
<name>A0A9W8APY8_9FUNG</name>
<evidence type="ECO:0000256" key="9">
    <source>
        <dbReference type="PIRSR" id="PIRSR001222-51"/>
    </source>
</evidence>
<feature type="binding site" evidence="9">
    <location>
        <position position="415"/>
    </location>
    <ligand>
        <name>Ni(2+)</name>
        <dbReference type="ChEBI" id="CHEBI:49786"/>
        <label>1</label>
    </ligand>
</feature>
<dbReference type="InterPro" id="IPR006680">
    <property type="entry name" value="Amidohydro-rel"/>
</dbReference>
<feature type="region of interest" description="Disordered" evidence="12">
    <location>
        <begin position="667"/>
        <end position="699"/>
    </location>
</feature>
<dbReference type="NCBIfam" id="NF009682">
    <property type="entry name" value="PRK13203.1"/>
    <property type="match status" value="1"/>
</dbReference>
<dbReference type="OrthoDB" id="1708534at2759"/>
<dbReference type="Pfam" id="PF00547">
    <property type="entry name" value="Urease_gamma"/>
    <property type="match status" value="1"/>
</dbReference>
<dbReference type="PROSITE" id="PS51368">
    <property type="entry name" value="UREASE_3"/>
    <property type="match status" value="1"/>
</dbReference>
<evidence type="ECO:0000256" key="5">
    <source>
        <dbReference type="ARBA" id="ARBA00022723"/>
    </source>
</evidence>
<evidence type="ECO:0000256" key="4">
    <source>
        <dbReference type="ARBA" id="ARBA00022596"/>
    </source>
</evidence>
<evidence type="ECO:0000256" key="8">
    <source>
        <dbReference type="PIRSR" id="PIRSR001222-50"/>
    </source>
</evidence>
<dbReference type="GO" id="GO:0035550">
    <property type="term" value="C:urease complex"/>
    <property type="evidence" value="ECO:0007669"/>
    <property type="project" value="InterPro"/>
</dbReference>
<dbReference type="Gene3D" id="3.30.280.10">
    <property type="entry name" value="Urease, gamma-like subunit"/>
    <property type="match status" value="1"/>
</dbReference>
<feature type="binding site" evidence="9">
    <location>
        <position position="641"/>
    </location>
    <ligand>
        <name>Ni(2+)</name>
        <dbReference type="ChEBI" id="CHEBI:49786"/>
        <label>1</label>
    </ligand>
</feature>
<evidence type="ECO:0000256" key="11">
    <source>
        <dbReference type="PROSITE-ProRule" id="PRU00700"/>
    </source>
</evidence>
<dbReference type="NCBIfam" id="NF009686">
    <property type="entry name" value="PRK13207.1"/>
    <property type="match status" value="1"/>
</dbReference>
<dbReference type="NCBIfam" id="TIGR00193">
    <property type="entry name" value="urease_gam"/>
    <property type="match status" value="1"/>
</dbReference>
<reference evidence="14" key="1">
    <citation type="submission" date="2022-07" db="EMBL/GenBank/DDBJ databases">
        <title>Phylogenomic reconstructions and comparative analyses of Kickxellomycotina fungi.</title>
        <authorList>
            <person name="Reynolds N.K."/>
            <person name="Stajich J.E."/>
            <person name="Barry K."/>
            <person name="Grigoriev I.V."/>
            <person name="Crous P."/>
            <person name="Smith M.E."/>
        </authorList>
    </citation>
    <scope>NUCLEOTIDE SEQUENCE</scope>
    <source>
        <strain evidence="14">RSA 1196</strain>
    </source>
</reference>
<comment type="cofactor">
    <cofactor evidence="9">
        <name>Ni cation</name>
        <dbReference type="ChEBI" id="CHEBI:25516"/>
    </cofactor>
    <text evidence="9">Binds 2 nickel ions per subunit.</text>
</comment>
<feature type="active site" description="Proton donor" evidence="10 11">
    <location>
        <position position="601"/>
    </location>
</feature>
<dbReference type="PROSITE" id="PS00145">
    <property type="entry name" value="UREASE_2"/>
    <property type="match status" value="1"/>
</dbReference>
<feature type="binding site" evidence="11">
    <location>
        <position position="500"/>
    </location>
    <ligand>
        <name>substrate</name>
    </ligand>
</feature>
<dbReference type="InterPro" id="IPR002019">
    <property type="entry name" value="Urease_beta-like"/>
</dbReference>
<evidence type="ECO:0000256" key="7">
    <source>
        <dbReference type="ARBA" id="ARBA00030395"/>
    </source>
</evidence>
<evidence type="ECO:0000256" key="12">
    <source>
        <dbReference type="SAM" id="MobiDB-lite"/>
    </source>
</evidence>
<dbReference type="InterPro" id="IPR017950">
    <property type="entry name" value="Urease_AS"/>
</dbReference>
<evidence type="ECO:0000313" key="14">
    <source>
        <dbReference type="EMBL" id="KAJ1965391.1"/>
    </source>
</evidence>
<dbReference type="Pfam" id="PF00699">
    <property type="entry name" value="Urease_beta"/>
    <property type="match status" value="1"/>
</dbReference>
<dbReference type="CDD" id="cd00407">
    <property type="entry name" value="Urease_beta"/>
    <property type="match status" value="1"/>
</dbReference>
<feature type="binding site" evidence="9">
    <location>
        <position position="553"/>
    </location>
    <ligand>
        <name>Ni(2+)</name>
        <dbReference type="ChEBI" id="CHEBI:49786"/>
        <label>2</label>
    </ligand>
</feature>
<dbReference type="InterPro" id="IPR036463">
    <property type="entry name" value="Urease_gamma_sf"/>
</dbReference>
<dbReference type="PANTHER" id="PTHR33569:SF1">
    <property type="entry name" value="UREASE"/>
    <property type="match status" value="1"/>
</dbReference>
<evidence type="ECO:0000259" key="13">
    <source>
        <dbReference type="PROSITE" id="PS51368"/>
    </source>
</evidence>
<dbReference type="EC" id="3.5.1.5" evidence="2"/>
<dbReference type="Pfam" id="PF01979">
    <property type="entry name" value="Amidohydro_1"/>
    <property type="match status" value="2"/>
</dbReference>
<feature type="binding site" description="via carbamate group" evidence="9">
    <location>
        <position position="498"/>
    </location>
    <ligand>
        <name>Ni(2+)</name>
        <dbReference type="ChEBI" id="CHEBI:49786"/>
        <label>2</label>
    </ligand>
</feature>
<dbReference type="PIRSF" id="PIRSF001222">
    <property type="entry name" value="Urease"/>
    <property type="match status" value="1"/>
</dbReference>
<dbReference type="CDD" id="cd00390">
    <property type="entry name" value="Urease_gamma"/>
    <property type="match status" value="1"/>
</dbReference>
<feature type="binding site" evidence="9">
    <location>
        <position position="527"/>
    </location>
    <ligand>
        <name>Ni(2+)</name>
        <dbReference type="ChEBI" id="CHEBI:49786"/>
        <label>2</label>
    </ligand>
</feature>
<dbReference type="Proteomes" id="UP001150925">
    <property type="component" value="Unassembled WGS sequence"/>
</dbReference>
<sequence length="883" mass="95998">MHLLPREVDKLSVVQVGRLAQSRLARGIKLNQTEATALIATQILDLMRLGQHSIAELMQLGRQMLGYRHVLPSVPSGLHTVHVEGTVLDGTFLVTVTDPIATLDGNLELALEGSFMPIPDNDKCFPWNADIERLYRPDRQPGFVFVRNQPIELNPGRPRCRLRVTNDGDRPIQVGSHYHFIEVNRYLRFDRMLAYGKRLDIPAGTAVRFEPGETKTVTLVEIGGQRIIQGGNHIATGPVDYSPARLNEVLAKVQSSNFSHINQGSLMEGGSSTDSTVAPHQMDRHSYADMFGPTVGDRVRLGDTALVLEVEKDFTHYGDECAFGGGKVLREGMGQQVGIKDTEALDMVVTNALIVDYTGIYKADIGIRKGYIVGIGKAGNPDVMNGVTPGMVVGPGTDVVSAEGKIVTAGGIDAHVHFIGKNICDEAIANGVTTLIGGGSGPTTGSNATTCTTGAFHLQFMIESTDTLPLDFGFTGKGNTSSAQGLTGQVRAGALGLKLHEDWGSTPAAIDACLDICEQYDIQASLHTDTLNEAGFVESTIEAFKGRVIHSYHSEGAGGGHAPDIIRVCGIPHVLPSSTNPTRPFTLNTLDEHIDMLMVCHHLNKNIPEDIAFAESRIRAETIAAEDVLHDMGAISIISSDSQAMGRIGEVIARTWRTAHKMKVQRGHLSSDSSELDEEFRVTTPTDPSIDTSSQRMDKNENQHEIFDTPHDNFRIRRYVAKYTINPAIAHGIGHLVGSIQVNKLADLVIYKPQHFGSRPVMIIKGGLVTWALTGDPNGSIPTTEPMVMRPAYGALPNAAAINSFVFVSQVSIDKGIVPNYRIKKRYEAVRNCRNISKRDMKLNSNLPSIRVDPETYQVTADGVACTCDPVNELPLCQNYNLF</sequence>
<dbReference type="Gene3D" id="2.10.150.10">
    <property type="entry name" value="Urease, beta subunit"/>
    <property type="match status" value="1"/>
</dbReference>
<proteinExistence type="inferred from homology"/>
<dbReference type="SUPFAM" id="SSF51338">
    <property type="entry name" value="Composite domain of metallo-dependent hydrolases"/>
    <property type="match status" value="1"/>
</dbReference>
<comment type="pathway">
    <text evidence="1">Nitrogen metabolism; urea degradation; CO(2) and NH(3) from urea (urease route): step 1/1.</text>
</comment>
<dbReference type="InterPro" id="IPR002026">
    <property type="entry name" value="Urease_gamma/gamma-beta_su"/>
</dbReference>
<dbReference type="Gene3D" id="2.30.40.10">
    <property type="entry name" value="Urease, subunit C, domain 1"/>
    <property type="match status" value="1"/>
</dbReference>
<dbReference type="InterPro" id="IPR005848">
    <property type="entry name" value="Urease_asu"/>
</dbReference>
<comment type="caution">
    <text evidence="14">The sequence shown here is derived from an EMBL/GenBank/DDBJ whole genome shotgun (WGS) entry which is preliminary data.</text>
</comment>
<keyword evidence="5 9" id="KW-0479">Metal-binding</keyword>
<dbReference type="AlphaFoldDB" id="A0A9W8APY8"/>
<dbReference type="InterPro" id="IPR011612">
    <property type="entry name" value="Urease_alpha_N_dom"/>
</dbReference>
<evidence type="ECO:0000256" key="1">
    <source>
        <dbReference type="ARBA" id="ARBA00004897"/>
    </source>
</evidence>
<dbReference type="GO" id="GO:0009039">
    <property type="term" value="F:urease activity"/>
    <property type="evidence" value="ECO:0007669"/>
    <property type="project" value="UniProtKB-EC"/>
</dbReference>
<dbReference type="InterPro" id="IPR008221">
    <property type="entry name" value="Urease"/>
</dbReference>
<accession>A0A9W8APY8</accession>
<evidence type="ECO:0000313" key="15">
    <source>
        <dbReference type="Proteomes" id="UP001150925"/>
    </source>
</evidence>
<feature type="binding site" description="via carbamate group" evidence="9">
    <location>
        <position position="498"/>
    </location>
    <ligand>
        <name>Ni(2+)</name>
        <dbReference type="ChEBI" id="CHEBI:49786"/>
        <label>1</label>
    </ligand>
</feature>
<keyword evidence="4 9" id="KW-0533">Nickel</keyword>
<dbReference type="SUPFAM" id="SSF51556">
    <property type="entry name" value="Metallo-dependent hydrolases"/>
    <property type="match status" value="1"/>
</dbReference>
<dbReference type="NCBIfam" id="NF009671">
    <property type="entry name" value="PRK13192.1"/>
    <property type="match status" value="1"/>
</dbReference>
<evidence type="ECO:0000256" key="10">
    <source>
        <dbReference type="PIRSR" id="PIRSR611612-52"/>
    </source>
</evidence>
<dbReference type="CDD" id="cd00375">
    <property type="entry name" value="Urease_alpha"/>
    <property type="match status" value="1"/>
</dbReference>
<dbReference type="PRINTS" id="PR01752">
    <property type="entry name" value="UREASE"/>
</dbReference>